<dbReference type="GO" id="GO:0016810">
    <property type="term" value="F:hydrolase activity, acting on carbon-nitrogen (but not peptide) bonds"/>
    <property type="evidence" value="ECO:0007669"/>
    <property type="project" value="InterPro"/>
</dbReference>
<dbReference type="Pfam" id="PF07969">
    <property type="entry name" value="Amidohydro_3"/>
    <property type="match status" value="1"/>
</dbReference>
<evidence type="ECO:0000313" key="4">
    <source>
        <dbReference type="EMBL" id="PXF22109.1"/>
    </source>
</evidence>
<dbReference type="PROSITE" id="PS51841">
    <property type="entry name" value="LTD"/>
    <property type="match status" value="1"/>
</dbReference>
<keyword evidence="2" id="KW-0472">Membrane</keyword>
<dbReference type="EMBL" id="PSPG01000003">
    <property type="protein sequence ID" value="PXF22109.1"/>
    <property type="molecule type" value="Genomic_DNA"/>
</dbReference>
<dbReference type="InterPro" id="IPR001322">
    <property type="entry name" value="Lamin_tail_dom"/>
</dbReference>
<accession>A0A2V3HTG4</accession>
<dbReference type="SUPFAM" id="SSF51556">
    <property type="entry name" value="Metallo-dependent hydrolases"/>
    <property type="match status" value="1"/>
</dbReference>
<gene>
    <name evidence="4" type="ORF">CXX69_01585</name>
</gene>
<feature type="domain" description="LTD" evidence="3">
    <location>
        <begin position="21"/>
        <end position="144"/>
    </location>
</feature>
<dbReference type="AlphaFoldDB" id="A0A2V3HTG4"/>
<dbReference type="SUPFAM" id="SSF74853">
    <property type="entry name" value="Lamin A/C globular tail domain"/>
    <property type="match status" value="1"/>
</dbReference>
<evidence type="ECO:0000256" key="1">
    <source>
        <dbReference type="ARBA" id="ARBA00022801"/>
    </source>
</evidence>
<dbReference type="Gene3D" id="3.20.20.140">
    <property type="entry name" value="Metal-dependent hydrolases"/>
    <property type="match status" value="1"/>
</dbReference>
<dbReference type="Gene3D" id="2.30.40.10">
    <property type="entry name" value="Urease, subunit C, domain 1"/>
    <property type="match status" value="1"/>
</dbReference>
<keyword evidence="2" id="KW-1133">Transmembrane helix</keyword>
<dbReference type="InterPro" id="IPR013108">
    <property type="entry name" value="Amidohydro_3"/>
</dbReference>
<dbReference type="InterPro" id="IPR032466">
    <property type="entry name" value="Metal_Hydrolase"/>
</dbReference>
<dbReference type="Pfam" id="PF00932">
    <property type="entry name" value="LTD"/>
    <property type="match status" value="1"/>
</dbReference>
<keyword evidence="1" id="KW-0378">Hydrolase</keyword>
<dbReference type="InterPro" id="IPR036415">
    <property type="entry name" value="Lamin_tail_dom_sf"/>
</dbReference>
<name>A0A2V3HTG4_9ARCH</name>
<organism evidence="4 5">
    <name type="scientific">Candidatus Thalassarchaeum betae</name>
    <dbReference type="NCBI Taxonomy" id="2599289"/>
    <lineage>
        <taxon>Archaea</taxon>
        <taxon>Methanobacteriati</taxon>
        <taxon>Thermoplasmatota</taxon>
        <taxon>Candidatus Poseidoniia</taxon>
        <taxon>Candidatus Poseidoniales</taxon>
        <taxon>Candidatus Thalassarchaeaceae</taxon>
        <taxon>Candidatus Thalassarchaeum</taxon>
    </lineage>
</organism>
<comment type="caution">
    <text evidence="4">The sequence shown here is derived from an EMBL/GenBank/DDBJ whole genome shotgun (WGS) entry which is preliminary data.</text>
</comment>
<reference evidence="4 5" key="1">
    <citation type="journal article" date="2015" name="Nat. Commun.">
        <title>Genomic and transcriptomic evidence for scavenging of diverse organic compounds by widespread deep-sea archaea.</title>
        <authorList>
            <person name="Li M."/>
            <person name="Baker B.J."/>
            <person name="Anantharaman K."/>
            <person name="Jain S."/>
            <person name="Breier J.A."/>
            <person name="Dick G.J."/>
        </authorList>
    </citation>
    <scope>NUCLEOTIDE SEQUENCE [LARGE SCALE GENOMIC DNA]</scope>
    <source>
        <strain evidence="4">Cayman_51_deep</strain>
    </source>
</reference>
<sequence>MRRAVVPAILLMLMASLWPLAVTSAQSAPTDAVYINEILVSPNNENYGGTDWNGDGSIGIYSDQYLELHNPASEAIDIGGWWLDDIADGGSPACSIGWDTVLEPGAYVVFYRSWTGIEFDYWDGDTIRLLDGSGTEVDSVSYEGEDSDWDIPYGYDSTGNWVKLSDGSPTPGGANDQEWGGTNHLQGNCYAPRDHIHSGQYVLKGEIVTMASENAVIPNGNVLVIDGTIEAVWSDADPEPQAAEGVMTIDTSGTIYPGLIDTHNHAHYNYIPLWDHGTNGWQNRYQWQAEEAYKDAVSRVKSHVTSGGSAGCDLNPEGMKFAELRSLAGGTTAIQGSSTSDTDTFDSILARNVELYNFGRDYVWTKVSQITSDYEGNHIKEGNSSGSLDGWFLHLAEGVDEASRAEFDVLVGNDLLVGELIVIHGTALTSAEFEQMAAVGASLVWSPTSNLLLYGDTADIAAADAAGVNIALAPDWAPSGMKNPLGELKVADWWDSNVLGDIFTDYEMVQMVTTNSARATNWEDETGIIAAGMAADLLVLDRFHDDPYRNLINAIDPDVRLVTVGGLPVFGDVDIMQALDDEIEVIQGDGFQKATDVTYDGVEMASKSYAQIVTDLAACMAEKTTNPMEELFTYGDDRFFDVLNRSATFQDGRTIDLWGDYYDIELDDSGHRLDGTVGGSGPIQTNNSSNGSNGEIVPEPDLPVLWPTYGPRGGTIPHLTTIEEGIHLEECESTEATLSGANVPTTPASKVLLCGAILIVMQPTADCIEAGGSFCDLEVADAVAVPAHLCSDSGTYPYEVTCRYGYAFIDAEDEPEPEPEPEPEEETWMDGALYWVAIFVALAVIAGSIGIINSNLRERAK</sequence>
<dbReference type="Gene3D" id="2.60.40.1260">
    <property type="entry name" value="Lamin Tail domain"/>
    <property type="match status" value="1"/>
</dbReference>
<dbReference type="PANTHER" id="PTHR43794:SF11">
    <property type="entry name" value="AMIDOHYDROLASE-RELATED DOMAIN-CONTAINING PROTEIN"/>
    <property type="match status" value="1"/>
</dbReference>
<evidence type="ECO:0000256" key="2">
    <source>
        <dbReference type="SAM" id="Phobius"/>
    </source>
</evidence>
<protein>
    <recommendedName>
        <fullName evidence="3">LTD domain-containing protein</fullName>
    </recommendedName>
</protein>
<dbReference type="InterPro" id="IPR011059">
    <property type="entry name" value="Metal-dep_hydrolase_composite"/>
</dbReference>
<dbReference type="PANTHER" id="PTHR43794">
    <property type="entry name" value="AMINOHYDROLASE SSNA-RELATED"/>
    <property type="match status" value="1"/>
</dbReference>
<feature type="transmembrane region" description="Helical" evidence="2">
    <location>
        <begin position="832"/>
        <end position="852"/>
    </location>
</feature>
<evidence type="ECO:0000313" key="5">
    <source>
        <dbReference type="Proteomes" id="UP000248161"/>
    </source>
</evidence>
<evidence type="ECO:0000259" key="3">
    <source>
        <dbReference type="PROSITE" id="PS51841"/>
    </source>
</evidence>
<dbReference type="SUPFAM" id="SSF51338">
    <property type="entry name" value="Composite domain of metallo-dependent hydrolases"/>
    <property type="match status" value="1"/>
</dbReference>
<dbReference type="InterPro" id="IPR050287">
    <property type="entry name" value="MTA/SAH_deaminase"/>
</dbReference>
<dbReference type="Proteomes" id="UP000248161">
    <property type="component" value="Unassembled WGS sequence"/>
</dbReference>
<proteinExistence type="predicted"/>
<keyword evidence="2" id="KW-0812">Transmembrane</keyword>